<dbReference type="InterPro" id="IPR036514">
    <property type="entry name" value="SGNH_hydro_sf"/>
</dbReference>
<evidence type="ECO:0000313" key="3">
    <source>
        <dbReference type="Proteomes" id="UP000599109"/>
    </source>
</evidence>
<name>A0A937CT90_9BURK</name>
<evidence type="ECO:0000256" key="1">
    <source>
        <dbReference type="SAM" id="SignalP"/>
    </source>
</evidence>
<protein>
    <recommendedName>
        <fullName evidence="4">SGNH/GDSL hydrolase family protein</fullName>
    </recommendedName>
</protein>
<dbReference type="Gene3D" id="3.40.50.1110">
    <property type="entry name" value="SGNH hydrolase"/>
    <property type="match status" value="1"/>
</dbReference>
<feature type="signal peptide" evidence="1">
    <location>
        <begin position="1"/>
        <end position="26"/>
    </location>
</feature>
<comment type="caution">
    <text evidence="2">The sequence shown here is derived from an EMBL/GenBank/DDBJ whole genome shotgun (WGS) entry which is preliminary data.</text>
</comment>
<evidence type="ECO:0000313" key="2">
    <source>
        <dbReference type="EMBL" id="MBL0390812.1"/>
    </source>
</evidence>
<reference evidence="2 3" key="1">
    <citation type="journal article" date="2017" name="Int. J. Syst. Evol. Microbiol.">
        <title>Ramlibacter monticola sp. nov., isolated from forest soil.</title>
        <authorList>
            <person name="Chaudhary D.K."/>
            <person name="Kim J."/>
        </authorList>
    </citation>
    <scope>NUCLEOTIDE SEQUENCE [LARGE SCALE GENOMIC DNA]</scope>
    <source>
        <strain evidence="2 3">KACC 19175</strain>
    </source>
</reference>
<dbReference type="PROSITE" id="PS51257">
    <property type="entry name" value="PROKAR_LIPOPROTEIN"/>
    <property type="match status" value="1"/>
</dbReference>
<keyword evidence="3" id="KW-1185">Reference proteome</keyword>
<proteinExistence type="predicted"/>
<organism evidence="2 3">
    <name type="scientific">Ramlibacter monticola</name>
    <dbReference type="NCBI Taxonomy" id="1926872"/>
    <lineage>
        <taxon>Bacteria</taxon>
        <taxon>Pseudomonadati</taxon>
        <taxon>Pseudomonadota</taxon>
        <taxon>Betaproteobacteria</taxon>
        <taxon>Burkholderiales</taxon>
        <taxon>Comamonadaceae</taxon>
        <taxon>Ramlibacter</taxon>
    </lineage>
</organism>
<dbReference type="EMBL" id="JAEQNE010000001">
    <property type="protein sequence ID" value="MBL0390812.1"/>
    <property type="molecule type" value="Genomic_DNA"/>
</dbReference>
<sequence>MLQLTRHLARLCLTLLFAAAAAGACAQGAPRPKLTDAGISDPASAIWIGNSFFYYNNSMHGHVGQFIAAGMPGFRHRATSVTISGSGFDWHDVDAYFRPNAIGNYSFDANNNVVFNKIERLFDVAIMMDCSQCPLHPQLAPVFTKYAKSNADTVRKHGAKPVYFMSWAYQDKPEMTAQLAEAYVREANANDAFVIPAGLAFARSVAQRPDVNLYVADKRHPSLAGTYLAAATSYAALFKRSPVGSSYTAGLDPAVARHLQTVAWDTVQAFYRRND</sequence>
<dbReference type="RefSeq" id="WP_201673391.1">
    <property type="nucleotide sequence ID" value="NZ_JAEQNE010000001.1"/>
</dbReference>
<keyword evidence="1" id="KW-0732">Signal</keyword>
<evidence type="ECO:0008006" key="4">
    <source>
        <dbReference type="Google" id="ProtNLM"/>
    </source>
</evidence>
<accession>A0A937CT90</accession>
<dbReference type="AlphaFoldDB" id="A0A937CT90"/>
<dbReference type="GO" id="GO:0016788">
    <property type="term" value="F:hydrolase activity, acting on ester bonds"/>
    <property type="evidence" value="ECO:0007669"/>
    <property type="project" value="UniProtKB-ARBA"/>
</dbReference>
<gene>
    <name evidence="2" type="ORF">JJ685_06625</name>
</gene>
<dbReference type="Proteomes" id="UP000599109">
    <property type="component" value="Unassembled WGS sequence"/>
</dbReference>
<feature type="chain" id="PRO_5037036700" description="SGNH/GDSL hydrolase family protein" evidence="1">
    <location>
        <begin position="27"/>
        <end position="275"/>
    </location>
</feature>
<dbReference type="SUPFAM" id="SSF52266">
    <property type="entry name" value="SGNH hydrolase"/>
    <property type="match status" value="1"/>
</dbReference>